<dbReference type="PANTHER" id="PTHR37946:SF1">
    <property type="entry name" value="SLL1969 PROTEIN"/>
    <property type="match status" value="1"/>
</dbReference>
<reference evidence="2" key="1">
    <citation type="submission" date="2020-01" db="EMBL/GenBank/DDBJ databases">
        <authorList>
            <person name="Meier V. D."/>
            <person name="Meier V D."/>
        </authorList>
    </citation>
    <scope>NUCLEOTIDE SEQUENCE</scope>
    <source>
        <strain evidence="2">HLG_WM_MAG_07</strain>
    </source>
</reference>
<protein>
    <recommendedName>
        <fullName evidence="1">DUF7379 domain-containing protein</fullName>
    </recommendedName>
</protein>
<proteinExistence type="predicted"/>
<dbReference type="PANTHER" id="PTHR37946">
    <property type="entry name" value="SLL1969 PROTEIN"/>
    <property type="match status" value="1"/>
</dbReference>
<sequence length="212" mass="23579">MVDRECEDVILVHGLLMRPIMLRLLGYRLSQAGYRVHYAHVATLRRTSQENAQNLHVLIQSLDAAVVHLVAHSLGGLVLMHLFEQYDDIPPGKVVMLGSPIQGSQLAQHLFRYPVFHSLLKKGMRRALSGSEIPVWNQNRTWGMIAGNKALGVGVFLGGLSGQSDGTVALSETHHEKLNEHVVVKVSHLAMQFSHLVALYVMNFLKTGSFHH</sequence>
<dbReference type="InterPro" id="IPR055803">
    <property type="entry name" value="DUF7379"/>
</dbReference>
<dbReference type="Pfam" id="PF24096">
    <property type="entry name" value="DUF7379"/>
    <property type="match status" value="1"/>
</dbReference>
<name>A0A6S6SU74_9GAMM</name>
<gene>
    <name evidence="2" type="ORF">HELGO_WM14400</name>
</gene>
<dbReference type="EMBL" id="CACVAY010000052">
    <property type="protein sequence ID" value="CAA6812109.1"/>
    <property type="molecule type" value="Genomic_DNA"/>
</dbReference>
<evidence type="ECO:0000259" key="1">
    <source>
        <dbReference type="Pfam" id="PF24096"/>
    </source>
</evidence>
<dbReference type="InterPro" id="IPR029058">
    <property type="entry name" value="AB_hydrolase_fold"/>
</dbReference>
<evidence type="ECO:0000313" key="2">
    <source>
        <dbReference type="EMBL" id="CAA6812109.1"/>
    </source>
</evidence>
<dbReference type="Gene3D" id="3.40.50.1820">
    <property type="entry name" value="alpha/beta hydrolase"/>
    <property type="match status" value="1"/>
</dbReference>
<accession>A0A6S6SU74</accession>
<dbReference type="AlphaFoldDB" id="A0A6S6SU74"/>
<dbReference type="SUPFAM" id="SSF53474">
    <property type="entry name" value="alpha/beta-Hydrolases"/>
    <property type="match status" value="1"/>
</dbReference>
<feature type="domain" description="DUF7379" evidence="1">
    <location>
        <begin position="37"/>
        <end position="108"/>
    </location>
</feature>
<organism evidence="2">
    <name type="scientific">uncultured Thiotrichaceae bacterium</name>
    <dbReference type="NCBI Taxonomy" id="298394"/>
    <lineage>
        <taxon>Bacteria</taxon>
        <taxon>Pseudomonadati</taxon>
        <taxon>Pseudomonadota</taxon>
        <taxon>Gammaproteobacteria</taxon>
        <taxon>Thiotrichales</taxon>
        <taxon>Thiotrichaceae</taxon>
        <taxon>environmental samples</taxon>
    </lineage>
</organism>